<keyword evidence="2" id="KW-1185">Reference proteome</keyword>
<reference evidence="1 2" key="1">
    <citation type="journal article" date="2020" name="ISME J.">
        <title>Uncovering the hidden diversity of litter-decomposition mechanisms in mushroom-forming fungi.</title>
        <authorList>
            <person name="Floudas D."/>
            <person name="Bentzer J."/>
            <person name="Ahren D."/>
            <person name="Johansson T."/>
            <person name="Persson P."/>
            <person name="Tunlid A."/>
        </authorList>
    </citation>
    <scope>NUCLEOTIDE SEQUENCE [LARGE SCALE GENOMIC DNA]</scope>
    <source>
        <strain evidence="1 2">CBS 146.42</strain>
    </source>
</reference>
<accession>A0A8H5LGW3</accession>
<evidence type="ECO:0000313" key="1">
    <source>
        <dbReference type="EMBL" id="KAF5357005.1"/>
    </source>
</evidence>
<sequence length="187" mass="21093">MMQGSQETATKYPFDLIPLNPPAATSMEEGKLRRFWRKLFSVLSFRKSTRIVSTTHVDLSNGGRNVLENTTNQPMLWTTTQDFSNGYMHSTFSMGAAPSSPQQIPQTIPFPNNLPITNSSISNDPDIYYRHTYSATYPGPLGNGFIDENYSFSYEQSKGHRTITRRNNTIAVSGSNVIRIDNQEIRT</sequence>
<dbReference type="EMBL" id="JAACJO010000006">
    <property type="protein sequence ID" value="KAF5357005.1"/>
    <property type="molecule type" value="Genomic_DNA"/>
</dbReference>
<proteinExistence type="predicted"/>
<dbReference type="AlphaFoldDB" id="A0A8H5LGW3"/>
<organism evidence="1 2">
    <name type="scientific">Leucocoprinus leucothites</name>
    <dbReference type="NCBI Taxonomy" id="201217"/>
    <lineage>
        <taxon>Eukaryota</taxon>
        <taxon>Fungi</taxon>
        <taxon>Dikarya</taxon>
        <taxon>Basidiomycota</taxon>
        <taxon>Agaricomycotina</taxon>
        <taxon>Agaricomycetes</taxon>
        <taxon>Agaricomycetidae</taxon>
        <taxon>Agaricales</taxon>
        <taxon>Agaricineae</taxon>
        <taxon>Agaricaceae</taxon>
        <taxon>Leucocoprinus</taxon>
    </lineage>
</organism>
<name>A0A8H5LGW3_9AGAR</name>
<dbReference type="Proteomes" id="UP000559027">
    <property type="component" value="Unassembled WGS sequence"/>
</dbReference>
<protein>
    <submittedName>
        <fullName evidence="1">Uncharacterized protein</fullName>
    </submittedName>
</protein>
<gene>
    <name evidence="1" type="ORF">D9756_006483</name>
</gene>
<comment type="caution">
    <text evidence="1">The sequence shown here is derived from an EMBL/GenBank/DDBJ whole genome shotgun (WGS) entry which is preliminary data.</text>
</comment>
<evidence type="ECO:0000313" key="2">
    <source>
        <dbReference type="Proteomes" id="UP000559027"/>
    </source>
</evidence>